<keyword evidence="2" id="KW-1133">Transmembrane helix</keyword>
<keyword evidence="2" id="KW-0812">Transmembrane</keyword>
<sequence>MSIIEETLKAIGDKQNSTGPDHHNTTTHPTGSNVSMKQKPRTRPFVMIIIVLIFLGILAYMALERYQKKLKTKSNIYNYEISYLESELSSSKEDEEVLESLEFSNKLHEADKKPNLVKKQLRIASEQMPQQHVLDDQGPKSFDEDIIKKKF</sequence>
<proteinExistence type="predicted"/>
<comment type="caution">
    <text evidence="3">The sequence shown here is derived from an EMBL/GenBank/DDBJ whole genome shotgun (WGS) entry which is preliminary data.</text>
</comment>
<evidence type="ECO:0000256" key="1">
    <source>
        <dbReference type="SAM" id="MobiDB-lite"/>
    </source>
</evidence>
<organism evidence="3 4">
    <name type="scientific">Candidatus Scalindua brodae</name>
    <dbReference type="NCBI Taxonomy" id="237368"/>
    <lineage>
        <taxon>Bacteria</taxon>
        <taxon>Pseudomonadati</taxon>
        <taxon>Planctomycetota</taxon>
        <taxon>Candidatus Brocadiia</taxon>
        <taxon>Candidatus Brocadiales</taxon>
        <taxon>Candidatus Scalinduaceae</taxon>
        <taxon>Candidatus Scalindua</taxon>
    </lineage>
</organism>
<feature type="compositionally biased region" description="Polar residues" evidence="1">
    <location>
        <begin position="26"/>
        <end position="36"/>
    </location>
</feature>
<feature type="region of interest" description="Disordered" evidence="1">
    <location>
        <begin position="12"/>
        <end position="38"/>
    </location>
</feature>
<evidence type="ECO:0000313" key="3">
    <source>
        <dbReference type="EMBL" id="KHE93196.1"/>
    </source>
</evidence>
<keyword evidence="2" id="KW-0472">Membrane</keyword>
<protein>
    <submittedName>
        <fullName evidence="3">Uncharacterized protein</fullName>
    </submittedName>
</protein>
<name>A0A0B0EMF2_9BACT</name>
<accession>A0A0B0EMF2</accession>
<evidence type="ECO:0000256" key="2">
    <source>
        <dbReference type="SAM" id="Phobius"/>
    </source>
</evidence>
<dbReference type="EMBL" id="JRYO01000071">
    <property type="protein sequence ID" value="KHE93196.1"/>
    <property type="molecule type" value="Genomic_DNA"/>
</dbReference>
<reference evidence="3 4" key="1">
    <citation type="submission" date="2014-10" db="EMBL/GenBank/DDBJ databases">
        <title>Draft genome of anammox bacterium scalindua brodae, obtained using differential coverage binning of sequence data from two enrichment reactors.</title>
        <authorList>
            <person name="Speth D.R."/>
            <person name="Russ L."/>
            <person name="Kartal B."/>
            <person name="Op den Camp H.J."/>
            <person name="Dutilh B.E."/>
            <person name="Jetten M.S."/>
        </authorList>
    </citation>
    <scope>NUCLEOTIDE SEQUENCE [LARGE SCALE GENOMIC DNA]</scope>
    <source>
        <strain evidence="3">RU1</strain>
    </source>
</reference>
<evidence type="ECO:0000313" key="4">
    <source>
        <dbReference type="Proteomes" id="UP000030652"/>
    </source>
</evidence>
<dbReference type="AlphaFoldDB" id="A0A0B0EMF2"/>
<feature type="transmembrane region" description="Helical" evidence="2">
    <location>
        <begin position="45"/>
        <end position="63"/>
    </location>
</feature>
<dbReference type="Proteomes" id="UP000030652">
    <property type="component" value="Unassembled WGS sequence"/>
</dbReference>
<gene>
    <name evidence="3" type="ORF">SCABRO_01115</name>
</gene>